<evidence type="ECO:0000256" key="1">
    <source>
        <dbReference type="ARBA" id="ARBA00004604"/>
    </source>
</evidence>
<dbReference type="GO" id="GO:0000463">
    <property type="term" value="P:maturation of LSU-rRNA from tricistronic rRNA transcript (SSU-rRNA, 5.8S rRNA, LSU-rRNA)"/>
    <property type="evidence" value="ECO:0007669"/>
    <property type="project" value="TreeGrafter"/>
</dbReference>
<dbReference type="PANTHER" id="PTHR12728:SF0">
    <property type="entry name" value="RIBOSOME PRODUCTION FACTOR 2 HOMOLOG"/>
    <property type="match status" value="1"/>
</dbReference>
<keyword evidence="4 6" id="KW-0539">Nucleus</keyword>
<dbReference type="OrthoDB" id="407658at2759"/>
<comment type="caution">
    <text evidence="9">The sequence shown here is derived from an EMBL/GenBank/DDBJ whole genome shotgun (WGS) entry which is preliminary data.</text>
</comment>
<evidence type="ECO:0000256" key="5">
    <source>
        <dbReference type="ARBA" id="ARBA00030889"/>
    </source>
</evidence>
<name>A0A443SGK0_9ACAR</name>
<evidence type="ECO:0000313" key="9">
    <source>
        <dbReference type="EMBL" id="RWS26636.1"/>
    </source>
</evidence>
<organism evidence="9 10">
    <name type="scientific">Leptotrombidium deliense</name>
    <dbReference type="NCBI Taxonomy" id="299467"/>
    <lineage>
        <taxon>Eukaryota</taxon>
        <taxon>Metazoa</taxon>
        <taxon>Ecdysozoa</taxon>
        <taxon>Arthropoda</taxon>
        <taxon>Chelicerata</taxon>
        <taxon>Arachnida</taxon>
        <taxon>Acari</taxon>
        <taxon>Acariformes</taxon>
        <taxon>Trombidiformes</taxon>
        <taxon>Prostigmata</taxon>
        <taxon>Anystina</taxon>
        <taxon>Parasitengona</taxon>
        <taxon>Trombiculoidea</taxon>
        <taxon>Trombiculidae</taxon>
        <taxon>Leptotrombidium</taxon>
    </lineage>
</organism>
<dbReference type="Pfam" id="PF04427">
    <property type="entry name" value="Brix"/>
    <property type="match status" value="1"/>
</dbReference>
<evidence type="ECO:0000256" key="6">
    <source>
        <dbReference type="RuleBase" id="RU367086"/>
    </source>
</evidence>
<dbReference type="InterPro" id="IPR007109">
    <property type="entry name" value="Brix"/>
</dbReference>
<protein>
    <recommendedName>
        <fullName evidence="3 6">Ribosome production factor 2 homolog</fullName>
    </recommendedName>
    <alternativeName>
        <fullName evidence="5 6">Ribosome biogenesis protein RPF2 homolog</fullName>
    </alternativeName>
</protein>
<feature type="region of interest" description="Disordered" evidence="7">
    <location>
        <begin position="282"/>
        <end position="311"/>
    </location>
</feature>
<reference evidence="9 10" key="1">
    <citation type="journal article" date="2018" name="Gigascience">
        <title>Genomes of trombidid mites reveal novel predicted allergens and laterally-transferred genes associated with secondary metabolism.</title>
        <authorList>
            <person name="Dong X."/>
            <person name="Chaisiri K."/>
            <person name="Xia D."/>
            <person name="Armstrong S.D."/>
            <person name="Fang Y."/>
            <person name="Donnelly M.J."/>
            <person name="Kadowaki T."/>
            <person name="McGarry J.W."/>
            <person name="Darby A.C."/>
            <person name="Makepeace B.L."/>
        </authorList>
    </citation>
    <scope>NUCLEOTIDE SEQUENCE [LARGE SCALE GENOMIC DNA]</scope>
    <source>
        <strain evidence="9">UoL-UT</strain>
    </source>
</reference>
<evidence type="ECO:0000313" key="10">
    <source>
        <dbReference type="Proteomes" id="UP000288716"/>
    </source>
</evidence>
<feature type="compositionally biased region" description="Polar residues" evidence="7">
    <location>
        <begin position="300"/>
        <end position="311"/>
    </location>
</feature>
<dbReference type="Proteomes" id="UP000288716">
    <property type="component" value="Unassembled WGS sequence"/>
</dbReference>
<dbReference type="SUPFAM" id="SSF52954">
    <property type="entry name" value="Class II aaRS ABD-related"/>
    <property type="match status" value="1"/>
</dbReference>
<dbReference type="PANTHER" id="PTHR12728">
    <property type="entry name" value="BRIX DOMAIN CONTAINING PROTEIN"/>
    <property type="match status" value="1"/>
</dbReference>
<dbReference type="EMBL" id="NCKV01002597">
    <property type="protein sequence ID" value="RWS26636.1"/>
    <property type="molecule type" value="Genomic_DNA"/>
</dbReference>
<dbReference type="VEuPathDB" id="VectorBase:LDEU005404"/>
<dbReference type="AlphaFoldDB" id="A0A443SGK0"/>
<evidence type="ECO:0000256" key="3">
    <source>
        <dbReference type="ARBA" id="ARBA00020387"/>
    </source>
</evidence>
<evidence type="ECO:0000259" key="8">
    <source>
        <dbReference type="PROSITE" id="PS50833"/>
    </source>
</evidence>
<dbReference type="InterPro" id="IPR039770">
    <property type="entry name" value="Rpf2"/>
</dbReference>
<evidence type="ECO:0000256" key="7">
    <source>
        <dbReference type="SAM" id="MobiDB-lite"/>
    </source>
</evidence>
<comment type="subcellular location">
    <subcellularLocation>
        <location evidence="1 6">Nucleus</location>
        <location evidence="1 6">Nucleolus</location>
    </subcellularLocation>
</comment>
<gene>
    <name evidence="9" type="ORF">B4U80_07206</name>
</gene>
<accession>A0A443SGK0</accession>
<dbReference type="PROSITE" id="PS50833">
    <property type="entry name" value="BRIX"/>
    <property type="match status" value="1"/>
</dbReference>
<dbReference type="GO" id="GO:0005730">
    <property type="term" value="C:nucleolus"/>
    <property type="evidence" value="ECO:0007669"/>
    <property type="project" value="UniProtKB-SubCell"/>
</dbReference>
<evidence type="ECO:0000256" key="4">
    <source>
        <dbReference type="ARBA" id="ARBA00023242"/>
    </source>
</evidence>
<sequence>MESEVRRAKTRKGRVILENRKGKLIEDEKNAAFVKGPNVRSNIVDLMKETATLKKPNSVTLNRKHDFRPFENVVPLELMVSKNDCSLFMFGSHTKKRPNNLVIGRTYHRQILDMMEFEVTNFKSMKEFGGSKLVVGSKPILLFSGEQFETEFEYQRMKNLFIDFYSGNKTDAIRLHGLQHVISFVASEGVIHFRCYKISLLKTATKLPRVELKEMGPNFELKLRRHKLASDSLMKTAQRQPKQLKARKVKNVRKSVLGTTFGRIHMKRQDYGELQTRKLKGLKRSSIKSSETKTKKVRFSMQNDGETMDTN</sequence>
<dbReference type="GO" id="GO:0000027">
    <property type="term" value="P:ribosomal large subunit assembly"/>
    <property type="evidence" value="ECO:0007669"/>
    <property type="project" value="InterPro"/>
</dbReference>
<dbReference type="GO" id="GO:0019843">
    <property type="term" value="F:rRNA binding"/>
    <property type="evidence" value="ECO:0007669"/>
    <property type="project" value="UniProtKB-UniRule"/>
</dbReference>
<keyword evidence="10" id="KW-1185">Reference proteome</keyword>
<dbReference type="STRING" id="299467.A0A443SGK0"/>
<comment type="similarity">
    <text evidence="2 6">Belongs to the RPF2 family.</text>
</comment>
<evidence type="ECO:0000256" key="2">
    <source>
        <dbReference type="ARBA" id="ARBA00010782"/>
    </source>
</evidence>
<dbReference type="SMART" id="SM00879">
    <property type="entry name" value="Brix"/>
    <property type="match status" value="1"/>
</dbReference>
<feature type="domain" description="Brix" evidence="8">
    <location>
        <begin position="29"/>
        <end position="232"/>
    </location>
</feature>
<proteinExistence type="inferred from homology"/>